<dbReference type="PANTHER" id="PTHR43285:SF2">
    <property type="entry name" value="ANTHRANILATE PHOSPHORIBOSYLTRANSFERASE"/>
    <property type="match status" value="1"/>
</dbReference>
<proteinExistence type="predicted"/>
<evidence type="ECO:0000256" key="1">
    <source>
        <dbReference type="ARBA" id="ARBA00022676"/>
    </source>
</evidence>
<keyword evidence="1" id="KW-0328">Glycosyltransferase</keyword>
<evidence type="ECO:0000313" key="5">
    <source>
        <dbReference type="Proteomes" id="UP000178851"/>
    </source>
</evidence>
<dbReference type="InterPro" id="IPR000312">
    <property type="entry name" value="Glycosyl_Trfase_fam3"/>
</dbReference>
<sequence>MALKTRFTKTLDIHNQLHEAIYLINVGHNLSEELAYAAFQQVLLMEPGKSYESGEKNIFMGVLLNGVMAKGPTVEEVTGFIRAAFSLDGYTPRSLSEIHMEGKNNKVIGLAGSGKKGIKTMNVSSCAGIVAASLGVYIAKPCSSSTSSVTGSAEFIELVGANTDLDSKIMTSVMKKTGLGFYKIENRIPNFNSHYGGLFYAPHVLSFGLAAMILPFRPSNMLYGLAHPNVELSIKVMQRFNYKNAMTVSTTDDGVHFLDEIGIFGTTSIIGIRDGVVGQLIHVQPSEILDLPRYGRGSIKPGSSVEQNIKLGVDVLAGKGEPAREDIVAVNAGTLLYLAEKAEGLEDGYYKAKREIKSGRPIDKLYEFIKATSGRTRSLSKYL</sequence>
<reference evidence="4 5" key="1">
    <citation type="journal article" date="2016" name="Nat. Commun.">
        <title>Thousands of microbial genomes shed light on interconnected biogeochemical processes in an aquifer system.</title>
        <authorList>
            <person name="Anantharaman K."/>
            <person name="Brown C.T."/>
            <person name="Hug L.A."/>
            <person name="Sharon I."/>
            <person name="Castelle C.J."/>
            <person name="Probst A.J."/>
            <person name="Thomas B.C."/>
            <person name="Singh A."/>
            <person name="Wilkins M.J."/>
            <person name="Karaoz U."/>
            <person name="Brodie E.L."/>
            <person name="Williams K.H."/>
            <person name="Hubbard S.S."/>
            <person name="Banfield J.F."/>
        </authorList>
    </citation>
    <scope>NUCLEOTIDE SEQUENCE [LARGE SCALE GENOMIC DNA]</scope>
</reference>
<dbReference type="SUPFAM" id="SSF52418">
    <property type="entry name" value="Nucleoside phosphorylase/phosphoribosyltransferase catalytic domain"/>
    <property type="match status" value="1"/>
</dbReference>
<protein>
    <recommendedName>
        <fullName evidence="3">Glycosyl transferase family 3 domain-containing protein</fullName>
    </recommendedName>
</protein>
<dbReference type="GO" id="GO:0004048">
    <property type="term" value="F:anthranilate phosphoribosyltransferase activity"/>
    <property type="evidence" value="ECO:0007669"/>
    <property type="project" value="InterPro"/>
</dbReference>
<dbReference type="EMBL" id="MGGI01000012">
    <property type="protein sequence ID" value="OGM26646.1"/>
    <property type="molecule type" value="Genomic_DNA"/>
</dbReference>
<dbReference type="InterPro" id="IPR005940">
    <property type="entry name" value="Anthranilate_Pribosyl_Tfrase"/>
</dbReference>
<dbReference type="GO" id="GO:0000162">
    <property type="term" value="P:L-tryptophan biosynthetic process"/>
    <property type="evidence" value="ECO:0007669"/>
    <property type="project" value="InterPro"/>
</dbReference>
<evidence type="ECO:0000256" key="2">
    <source>
        <dbReference type="ARBA" id="ARBA00022679"/>
    </source>
</evidence>
<evidence type="ECO:0000313" key="4">
    <source>
        <dbReference type="EMBL" id="OGM26646.1"/>
    </source>
</evidence>
<evidence type="ECO:0000259" key="3">
    <source>
        <dbReference type="Pfam" id="PF00591"/>
    </source>
</evidence>
<name>A0A1F7YH34_9BACT</name>
<dbReference type="Proteomes" id="UP000178851">
    <property type="component" value="Unassembled WGS sequence"/>
</dbReference>
<keyword evidence="2" id="KW-0808">Transferase</keyword>
<accession>A0A1F7YH34</accession>
<dbReference type="InterPro" id="IPR035902">
    <property type="entry name" value="Nuc_phospho_transferase"/>
</dbReference>
<gene>
    <name evidence="4" type="ORF">A2627_01325</name>
</gene>
<dbReference type="Gene3D" id="3.40.1030.10">
    <property type="entry name" value="Nucleoside phosphorylase/phosphoribosyltransferase catalytic domain"/>
    <property type="match status" value="1"/>
</dbReference>
<dbReference type="GO" id="GO:0005829">
    <property type="term" value="C:cytosol"/>
    <property type="evidence" value="ECO:0007669"/>
    <property type="project" value="TreeGrafter"/>
</dbReference>
<organism evidence="4 5">
    <name type="scientific">Candidatus Woesebacteria bacterium RIFCSPHIGHO2_01_FULL_39_28</name>
    <dbReference type="NCBI Taxonomy" id="1802496"/>
    <lineage>
        <taxon>Bacteria</taxon>
        <taxon>Candidatus Woeseibacteriota</taxon>
    </lineage>
</organism>
<comment type="caution">
    <text evidence="4">The sequence shown here is derived from an EMBL/GenBank/DDBJ whole genome shotgun (WGS) entry which is preliminary data.</text>
</comment>
<feature type="domain" description="Glycosyl transferase family 3" evidence="3">
    <location>
        <begin position="108"/>
        <end position="360"/>
    </location>
</feature>
<dbReference type="Gene3D" id="1.20.970.10">
    <property type="entry name" value="Transferase, Pyrimidine Nucleoside Phosphorylase, Chain C"/>
    <property type="match status" value="1"/>
</dbReference>
<dbReference type="AlphaFoldDB" id="A0A1F7YH34"/>
<dbReference type="PANTHER" id="PTHR43285">
    <property type="entry name" value="ANTHRANILATE PHOSPHORIBOSYLTRANSFERASE"/>
    <property type="match status" value="1"/>
</dbReference>
<dbReference type="Pfam" id="PF00591">
    <property type="entry name" value="Glycos_transf_3"/>
    <property type="match status" value="1"/>
</dbReference>